<dbReference type="SUPFAM" id="SSF52058">
    <property type="entry name" value="L domain-like"/>
    <property type="match status" value="1"/>
</dbReference>
<dbReference type="Gene3D" id="3.80.10.10">
    <property type="entry name" value="Ribonuclease Inhibitor"/>
    <property type="match status" value="1"/>
</dbReference>
<proteinExistence type="predicted"/>
<dbReference type="EMBL" id="JBBPBK010000004">
    <property type="protein sequence ID" value="KAK9286249.1"/>
    <property type="molecule type" value="Genomic_DNA"/>
</dbReference>
<dbReference type="Proteomes" id="UP001415857">
    <property type="component" value="Unassembled WGS sequence"/>
</dbReference>
<accession>A0AAP0S325</accession>
<dbReference type="PANTHER" id="PTHR15140">
    <property type="entry name" value="TUBULIN-SPECIFIC CHAPERONE E"/>
    <property type="match status" value="1"/>
</dbReference>
<reference evidence="3 4" key="1">
    <citation type="journal article" date="2024" name="Plant J.">
        <title>Genome sequences and population genomics reveal climatic adaptation and genomic divergence between two closely related sweetgum species.</title>
        <authorList>
            <person name="Xu W.Q."/>
            <person name="Ren C.Q."/>
            <person name="Zhang X.Y."/>
            <person name="Comes H.P."/>
            <person name="Liu X.H."/>
            <person name="Li Y.G."/>
            <person name="Kettle C.J."/>
            <person name="Jalonen R."/>
            <person name="Gaisberger H."/>
            <person name="Ma Y.Z."/>
            <person name="Qiu Y.X."/>
        </authorList>
    </citation>
    <scope>NUCLEOTIDE SEQUENCE [LARGE SCALE GENOMIC DNA]</scope>
    <source>
        <strain evidence="3">Hangzhou</strain>
    </source>
</reference>
<evidence type="ECO:0000313" key="3">
    <source>
        <dbReference type="EMBL" id="KAK9286249.1"/>
    </source>
</evidence>
<sequence>MPNLIWRMEQLRHLYLPHHKRKGDGYKLRLGNLSDLQTLCGFDTRSCDVKDLIKLTNLKKLRIRMESIKELEEILISASVTLSHLRSFQSEVKSIVEEIGLQRLLLACPHLYKLALGGKIEKLPEFHQFPPNLTKLTLQGSRLEEDPMATLEKLPNLSILHLINNAFKGKEMVCSSKGFPQLNLYSLATCTTRRNGVWLKKPCPVYVN</sequence>
<evidence type="ECO:0000313" key="4">
    <source>
        <dbReference type="Proteomes" id="UP001415857"/>
    </source>
</evidence>
<keyword evidence="1" id="KW-0677">Repeat</keyword>
<dbReference type="Pfam" id="PF23598">
    <property type="entry name" value="LRR_14"/>
    <property type="match status" value="1"/>
</dbReference>
<evidence type="ECO:0000259" key="2">
    <source>
        <dbReference type="Pfam" id="PF23598"/>
    </source>
</evidence>
<dbReference type="InterPro" id="IPR055414">
    <property type="entry name" value="LRR_R13L4/SHOC2-like"/>
</dbReference>
<gene>
    <name evidence="3" type="ORF">L1049_014636</name>
</gene>
<name>A0AAP0S325_LIQFO</name>
<dbReference type="AlphaFoldDB" id="A0AAP0S325"/>
<feature type="domain" description="Disease resistance R13L4/SHOC-2-like LRR" evidence="2">
    <location>
        <begin position="1"/>
        <end position="188"/>
    </location>
</feature>
<comment type="caution">
    <text evidence="3">The sequence shown here is derived from an EMBL/GenBank/DDBJ whole genome shotgun (WGS) entry which is preliminary data.</text>
</comment>
<dbReference type="PANTHER" id="PTHR15140:SF37">
    <property type="entry name" value="UBIQUITIN-LIKE DOMAIN-CONTAINING PROTEIN"/>
    <property type="match status" value="1"/>
</dbReference>
<organism evidence="3 4">
    <name type="scientific">Liquidambar formosana</name>
    <name type="common">Formosan gum</name>
    <dbReference type="NCBI Taxonomy" id="63359"/>
    <lineage>
        <taxon>Eukaryota</taxon>
        <taxon>Viridiplantae</taxon>
        <taxon>Streptophyta</taxon>
        <taxon>Embryophyta</taxon>
        <taxon>Tracheophyta</taxon>
        <taxon>Spermatophyta</taxon>
        <taxon>Magnoliopsida</taxon>
        <taxon>eudicotyledons</taxon>
        <taxon>Gunneridae</taxon>
        <taxon>Pentapetalae</taxon>
        <taxon>Saxifragales</taxon>
        <taxon>Altingiaceae</taxon>
        <taxon>Liquidambar</taxon>
    </lineage>
</organism>
<dbReference type="InterPro" id="IPR032675">
    <property type="entry name" value="LRR_dom_sf"/>
</dbReference>
<evidence type="ECO:0000256" key="1">
    <source>
        <dbReference type="ARBA" id="ARBA00022737"/>
    </source>
</evidence>
<protein>
    <recommendedName>
        <fullName evidence="2">Disease resistance R13L4/SHOC-2-like LRR domain-containing protein</fullName>
    </recommendedName>
</protein>
<keyword evidence="4" id="KW-1185">Reference proteome</keyword>